<protein>
    <recommendedName>
        <fullName evidence="3">Glycosyltransferase family 2 protein</fullName>
    </recommendedName>
</protein>
<evidence type="ECO:0000313" key="1">
    <source>
        <dbReference type="EMBL" id="RAZ78370.1"/>
    </source>
</evidence>
<evidence type="ECO:0008006" key="3">
    <source>
        <dbReference type="Google" id="ProtNLM"/>
    </source>
</evidence>
<accession>A0A330GV41</accession>
<gene>
    <name evidence="1" type="ORF">DPM35_07265</name>
</gene>
<dbReference type="RefSeq" id="WP_112126621.1">
    <property type="nucleotide sequence ID" value="NZ_QMBQ01000002.1"/>
</dbReference>
<keyword evidence="2" id="KW-1185">Reference proteome</keyword>
<name>A0A330GV41_9HYPH</name>
<comment type="caution">
    <text evidence="1">The sequence shown here is derived from an EMBL/GenBank/DDBJ whole genome shotgun (WGS) entry which is preliminary data.</text>
</comment>
<proteinExistence type="predicted"/>
<dbReference type="AlphaFoldDB" id="A0A330GV41"/>
<dbReference type="Proteomes" id="UP000251956">
    <property type="component" value="Unassembled WGS sequence"/>
</dbReference>
<sequence>MMTVEMKPPRRRRGRWFWSRQRIVAVFSYRYDAHLVPDLLANLDAIVDGWIAYDDRAANEIFSSETQRRRALVAAAYEAGADWILAMDPDERLENGVASRIGRLINGSGHVAWGFRCREMYTPASYRVDGPWGLKMQHRLFGAYHPDRYRAQDLHGAWFPDDIGFRLRDSGLNLYHLKMIEPKRRVARRDLYNRLDPDRRLQQIGYDYLADEAGMILEAVPAGRGYFPAHADDGGLWMADLSLDHQG</sequence>
<reference evidence="1 2" key="1">
    <citation type="submission" date="2018-07" db="EMBL/GenBank/DDBJ databases">
        <title>Diversity of Mesorhizobium strains in Brazil.</title>
        <authorList>
            <person name="Helene L.C.F."/>
            <person name="Dall'Agnol R."/>
            <person name="Delamuta J.R.M."/>
            <person name="Hungria M."/>
        </authorList>
    </citation>
    <scope>NUCLEOTIDE SEQUENCE [LARGE SCALE GENOMIC DNA]</scope>
    <source>
        <strain evidence="1 2">CNPSo 3140</strain>
    </source>
</reference>
<dbReference type="OrthoDB" id="9815923at2"/>
<dbReference type="EMBL" id="QMBQ01000002">
    <property type="protein sequence ID" value="RAZ78370.1"/>
    <property type="molecule type" value="Genomic_DNA"/>
</dbReference>
<organism evidence="1 2">
    <name type="scientific">Mesorhizobium atlanticum</name>
    <dbReference type="NCBI Taxonomy" id="2233532"/>
    <lineage>
        <taxon>Bacteria</taxon>
        <taxon>Pseudomonadati</taxon>
        <taxon>Pseudomonadota</taxon>
        <taxon>Alphaproteobacteria</taxon>
        <taxon>Hyphomicrobiales</taxon>
        <taxon>Phyllobacteriaceae</taxon>
        <taxon>Mesorhizobium</taxon>
    </lineage>
</organism>
<evidence type="ECO:0000313" key="2">
    <source>
        <dbReference type="Proteomes" id="UP000251956"/>
    </source>
</evidence>